<accession>A0ABX1TKR4</accession>
<gene>
    <name evidence="1" type="ORF">E4P82_07455</name>
</gene>
<sequence>MGFKSVVLDFDLEAPGLCYKFTVSKDGAPVDVKRGLVDYLFDVVIEGKKPGSILEYTKEIPIPSTDNPLVTLFPAGRAPTADYWEKLCRINWHDLFYSPDPKGVKLFLDLKSRIEESLAPDFLLIDSRTGVTEMGGCCDNNFT</sequence>
<reference evidence="1 2" key="1">
    <citation type="submission" date="2019-03" db="EMBL/GenBank/DDBJ databases">
        <title>Metabolic reconstructions from genomes of highly enriched 'Candidatus Accumulibacter' and 'Candidatus Competibacter' bioreactor populations.</title>
        <authorList>
            <person name="Annavajhala M.K."/>
            <person name="Welles L."/>
            <person name="Abbas B."/>
            <person name="Sorokin D."/>
            <person name="Park H."/>
            <person name="Van Loosdrecht M."/>
            <person name="Chandran K."/>
        </authorList>
    </citation>
    <scope>NUCLEOTIDE SEQUENCE [LARGE SCALE GENOMIC DNA]</scope>
    <source>
        <strain evidence="1 2">SBR_G</strain>
    </source>
</reference>
<protein>
    <submittedName>
        <fullName evidence="1">Uncharacterized protein</fullName>
    </submittedName>
</protein>
<dbReference type="Proteomes" id="UP000760480">
    <property type="component" value="Unassembled WGS sequence"/>
</dbReference>
<proteinExistence type="predicted"/>
<dbReference type="EMBL" id="SPMZ01000019">
    <property type="protein sequence ID" value="NMQ19055.1"/>
    <property type="molecule type" value="Genomic_DNA"/>
</dbReference>
<comment type="caution">
    <text evidence="1">The sequence shown here is derived from an EMBL/GenBank/DDBJ whole genome shotgun (WGS) entry which is preliminary data.</text>
</comment>
<keyword evidence="2" id="KW-1185">Reference proteome</keyword>
<name>A0ABX1TKR4_9GAMM</name>
<evidence type="ECO:0000313" key="2">
    <source>
        <dbReference type="Proteomes" id="UP000760480"/>
    </source>
</evidence>
<organism evidence="1 2">
    <name type="scientific">Candidatus Competibacter phosphatis</name>
    <dbReference type="NCBI Taxonomy" id="221280"/>
    <lineage>
        <taxon>Bacteria</taxon>
        <taxon>Pseudomonadati</taxon>
        <taxon>Pseudomonadota</taxon>
        <taxon>Gammaproteobacteria</taxon>
        <taxon>Candidatus Competibacteraceae</taxon>
        <taxon>Candidatus Competibacter</taxon>
    </lineage>
</organism>
<evidence type="ECO:0000313" key="1">
    <source>
        <dbReference type="EMBL" id="NMQ19055.1"/>
    </source>
</evidence>